<dbReference type="WBParaSite" id="ACRNAN_Path_336.g1289.t1">
    <property type="protein sequence ID" value="ACRNAN_Path_336.g1289.t1"/>
    <property type="gene ID" value="ACRNAN_Path_336.g1289"/>
</dbReference>
<evidence type="ECO:0000256" key="1">
    <source>
        <dbReference type="SAM" id="Phobius"/>
    </source>
</evidence>
<dbReference type="AlphaFoldDB" id="A0A914C5Q5"/>
<name>A0A914C5Q5_9BILA</name>
<reference evidence="3" key="1">
    <citation type="submission" date="2022-11" db="UniProtKB">
        <authorList>
            <consortium name="WormBaseParasite"/>
        </authorList>
    </citation>
    <scope>IDENTIFICATION</scope>
</reference>
<keyword evidence="1" id="KW-1133">Transmembrane helix</keyword>
<evidence type="ECO:0000313" key="3">
    <source>
        <dbReference type="WBParaSite" id="ACRNAN_Path_336.g1289.t1"/>
    </source>
</evidence>
<protein>
    <submittedName>
        <fullName evidence="3">Uncharacterized protein</fullName>
    </submittedName>
</protein>
<organism evidence="2 3">
    <name type="scientific">Acrobeloides nanus</name>
    <dbReference type="NCBI Taxonomy" id="290746"/>
    <lineage>
        <taxon>Eukaryota</taxon>
        <taxon>Metazoa</taxon>
        <taxon>Ecdysozoa</taxon>
        <taxon>Nematoda</taxon>
        <taxon>Chromadorea</taxon>
        <taxon>Rhabditida</taxon>
        <taxon>Tylenchina</taxon>
        <taxon>Cephalobomorpha</taxon>
        <taxon>Cephaloboidea</taxon>
        <taxon>Cephalobidae</taxon>
        <taxon>Acrobeloides</taxon>
    </lineage>
</organism>
<dbReference type="Proteomes" id="UP000887540">
    <property type="component" value="Unplaced"/>
</dbReference>
<keyword evidence="2" id="KW-1185">Reference proteome</keyword>
<keyword evidence="1" id="KW-0472">Membrane</keyword>
<feature type="transmembrane region" description="Helical" evidence="1">
    <location>
        <begin position="12"/>
        <end position="36"/>
    </location>
</feature>
<proteinExistence type="predicted"/>
<evidence type="ECO:0000313" key="2">
    <source>
        <dbReference type="Proteomes" id="UP000887540"/>
    </source>
</evidence>
<sequence>LARLLHVRMRALHVTPIANQVTVLLGLVFASLLAVVDEDYIG</sequence>
<keyword evidence="1" id="KW-0812">Transmembrane</keyword>
<accession>A0A914C5Q5</accession>